<accession>A0AAV5MJ98</accession>
<comment type="caution">
    <text evidence="1">The sequence shown here is derived from an EMBL/GenBank/DDBJ whole genome shotgun (WGS) entry which is preliminary data.</text>
</comment>
<dbReference type="AlphaFoldDB" id="A0AAV5MJ98"/>
<evidence type="ECO:0000313" key="1">
    <source>
        <dbReference type="EMBL" id="GKV48933.1"/>
    </source>
</evidence>
<keyword evidence="2" id="KW-1185">Reference proteome</keyword>
<evidence type="ECO:0000313" key="2">
    <source>
        <dbReference type="Proteomes" id="UP001054252"/>
    </source>
</evidence>
<dbReference type="EMBL" id="BPVZ01000276">
    <property type="protein sequence ID" value="GKV48933.1"/>
    <property type="molecule type" value="Genomic_DNA"/>
</dbReference>
<gene>
    <name evidence="1" type="ORF">SLEP1_g55718</name>
</gene>
<dbReference type="Proteomes" id="UP001054252">
    <property type="component" value="Unassembled WGS sequence"/>
</dbReference>
<sequence>MDFPVKFLHGFVSNLVMITDARQWEFVNIGTCQDLYL</sequence>
<proteinExistence type="predicted"/>
<reference evidence="1 2" key="1">
    <citation type="journal article" date="2021" name="Commun. Biol.">
        <title>The genome of Shorea leprosula (Dipterocarpaceae) highlights the ecological relevance of drought in aseasonal tropical rainforests.</title>
        <authorList>
            <person name="Ng K.K.S."/>
            <person name="Kobayashi M.J."/>
            <person name="Fawcett J.A."/>
            <person name="Hatakeyama M."/>
            <person name="Paape T."/>
            <person name="Ng C.H."/>
            <person name="Ang C.C."/>
            <person name="Tnah L.H."/>
            <person name="Lee C.T."/>
            <person name="Nishiyama T."/>
            <person name="Sese J."/>
            <person name="O'Brien M.J."/>
            <person name="Copetti D."/>
            <person name="Mohd Noor M.I."/>
            <person name="Ong R.C."/>
            <person name="Putra M."/>
            <person name="Sireger I.Z."/>
            <person name="Indrioko S."/>
            <person name="Kosugi Y."/>
            <person name="Izuno A."/>
            <person name="Isagi Y."/>
            <person name="Lee S.L."/>
            <person name="Shimizu K.K."/>
        </authorList>
    </citation>
    <scope>NUCLEOTIDE SEQUENCE [LARGE SCALE GENOMIC DNA]</scope>
    <source>
        <strain evidence="1">214</strain>
    </source>
</reference>
<organism evidence="1 2">
    <name type="scientific">Rubroshorea leprosula</name>
    <dbReference type="NCBI Taxonomy" id="152421"/>
    <lineage>
        <taxon>Eukaryota</taxon>
        <taxon>Viridiplantae</taxon>
        <taxon>Streptophyta</taxon>
        <taxon>Embryophyta</taxon>
        <taxon>Tracheophyta</taxon>
        <taxon>Spermatophyta</taxon>
        <taxon>Magnoliopsida</taxon>
        <taxon>eudicotyledons</taxon>
        <taxon>Gunneridae</taxon>
        <taxon>Pentapetalae</taxon>
        <taxon>rosids</taxon>
        <taxon>malvids</taxon>
        <taxon>Malvales</taxon>
        <taxon>Dipterocarpaceae</taxon>
        <taxon>Rubroshorea</taxon>
    </lineage>
</organism>
<name>A0AAV5MJ98_9ROSI</name>
<protein>
    <submittedName>
        <fullName evidence="1">Uncharacterized protein</fullName>
    </submittedName>
</protein>